<comment type="similarity">
    <text evidence="2 7">Belongs to the class-I pyridoxal-phosphate-dependent aminotransferase family.</text>
</comment>
<evidence type="ECO:0000256" key="1">
    <source>
        <dbReference type="ARBA" id="ARBA00001933"/>
    </source>
</evidence>
<dbReference type="Proteomes" id="UP001203207">
    <property type="component" value="Unassembled WGS sequence"/>
</dbReference>
<name>A0AAE3K7K7_9EURY</name>
<evidence type="ECO:0000256" key="3">
    <source>
        <dbReference type="ARBA" id="ARBA00011738"/>
    </source>
</evidence>
<dbReference type="InterPro" id="IPR015424">
    <property type="entry name" value="PyrdxlP-dep_Trfase"/>
</dbReference>
<dbReference type="InterPro" id="IPR015422">
    <property type="entry name" value="PyrdxlP-dep_Trfase_small"/>
</dbReference>
<evidence type="ECO:0000313" key="9">
    <source>
        <dbReference type="EMBL" id="MCL9815560.1"/>
    </source>
</evidence>
<protein>
    <recommendedName>
        <fullName evidence="7">Aminotransferase</fullName>
        <ecNumber evidence="7">2.6.1.-</ecNumber>
    </recommendedName>
</protein>
<evidence type="ECO:0000256" key="6">
    <source>
        <dbReference type="ARBA" id="ARBA00022898"/>
    </source>
</evidence>
<dbReference type="CDD" id="cd00609">
    <property type="entry name" value="AAT_like"/>
    <property type="match status" value="1"/>
</dbReference>
<dbReference type="Gene3D" id="3.40.640.10">
    <property type="entry name" value="Type I PLP-dependent aspartate aminotransferase-like (Major domain)"/>
    <property type="match status" value="1"/>
</dbReference>
<evidence type="ECO:0000256" key="5">
    <source>
        <dbReference type="ARBA" id="ARBA00022679"/>
    </source>
</evidence>
<dbReference type="PANTHER" id="PTHR46383">
    <property type="entry name" value="ASPARTATE AMINOTRANSFERASE"/>
    <property type="match status" value="1"/>
</dbReference>
<sequence length="385" mass="40696">MTLSQTTRVKNSTPSSIRVMFDLAEQADHDLVRLEVGQPDFQTPAHIIDAATAAAKNGHTGYTANAGIPELRAAVAEMLQSSYGVPATPDGVTITVGGMEALHLAMLATVEPGQEVLLPSPVWPNYPMQATLAGGTPVEIPLSAETGYALDADAVIERMGPETAAVVLCTPSNPTGRVFDEKPVRAVVEAAAAHDVAVIADEVYLGLTYDRAPRGIAGYVDEHEHVLTIGSVSKTHAMTGWRLGWIAGDPAFIDGVNTIHESTTSCAPSIVQHAALAALTGPQEPVVEMYETFKGRRELVVDRIAEIDGLSAPDPQAAFYAFIEPELSGSSLSIAKRLLSEFGVVLAPGDGFGTAGKGRLRLSFANSTAQIEEGFDRIETALRSW</sequence>
<gene>
    <name evidence="9" type="ORF">AArcSt2_01235</name>
</gene>
<dbReference type="RefSeq" id="WP_250582378.1">
    <property type="nucleotide sequence ID" value="NZ_JAKRVX010000001.1"/>
</dbReference>
<comment type="caution">
    <text evidence="9">The sequence shown here is derived from an EMBL/GenBank/DDBJ whole genome shotgun (WGS) entry which is preliminary data.</text>
</comment>
<keyword evidence="10" id="KW-1185">Reference proteome</keyword>
<feature type="domain" description="Aminotransferase class I/classII large" evidence="8">
    <location>
        <begin position="30"/>
        <end position="378"/>
    </location>
</feature>
<evidence type="ECO:0000256" key="4">
    <source>
        <dbReference type="ARBA" id="ARBA00022576"/>
    </source>
</evidence>
<dbReference type="Pfam" id="PF00155">
    <property type="entry name" value="Aminotran_1_2"/>
    <property type="match status" value="1"/>
</dbReference>
<dbReference type="GO" id="GO:0008483">
    <property type="term" value="F:transaminase activity"/>
    <property type="evidence" value="ECO:0007669"/>
    <property type="project" value="UniProtKB-KW"/>
</dbReference>
<keyword evidence="4 7" id="KW-0032">Aminotransferase</keyword>
<proteinExistence type="inferred from homology"/>
<organism evidence="9 10">
    <name type="scientific">Natronocalculus amylovorans</name>
    <dbReference type="NCBI Taxonomy" id="2917812"/>
    <lineage>
        <taxon>Archaea</taxon>
        <taxon>Methanobacteriati</taxon>
        <taxon>Methanobacteriota</taxon>
        <taxon>Stenosarchaea group</taxon>
        <taxon>Halobacteria</taxon>
        <taxon>Halobacteriales</taxon>
        <taxon>Haloferacaceae</taxon>
        <taxon>Natronocalculus</taxon>
    </lineage>
</organism>
<dbReference type="InterPro" id="IPR004838">
    <property type="entry name" value="NHTrfase_class1_PyrdxlP-BS"/>
</dbReference>
<dbReference type="GO" id="GO:0006520">
    <property type="term" value="P:amino acid metabolic process"/>
    <property type="evidence" value="ECO:0007669"/>
    <property type="project" value="InterPro"/>
</dbReference>
<accession>A0AAE3K7K7</accession>
<comment type="cofactor">
    <cofactor evidence="1 7">
        <name>pyridoxal 5'-phosphate</name>
        <dbReference type="ChEBI" id="CHEBI:597326"/>
    </cofactor>
</comment>
<dbReference type="SUPFAM" id="SSF53383">
    <property type="entry name" value="PLP-dependent transferases"/>
    <property type="match status" value="1"/>
</dbReference>
<dbReference type="InterPro" id="IPR004839">
    <property type="entry name" value="Aminotransferase_I/II_large"/>
</dbReference>
<dbReference type="AlphaFoldDB" id="A0AAE3K7K7"/>
<evidence type="ECO:0000313" key="10">
    <source>
        <dbReference type="Proteomes" id="UP001203207"/>
    </source>
</evidence>
<dbReference type="Gene3D" id="3.90.1150.10">
    <property type="entry name" value="Aspartate Aminotransferase, domain 1"/>
    <property type="match status" value="1"/>
</dbReference>
<comment type="subunit">
    <text evidence="3">Homodimer.</text>
</comment>
<reference evidence="9" key="2">
    <citation type="submission" date="2022-02" db="EMBL/GenBank/DDBJ databases">
        <authorList>
            <person name="Elcheninov A.G."/>
            <person name="Sorokin D.Y."/>
            <person name="Kublanov I.V."/>
        </authorList>
    </citation>
    <scope>NUCLEOTIDE SEQUENCE</scope>
    <source>
        <strain evidence="9">AArc-St2</strain>
    </source>
</reference>
<reference evidence="9" key="1">
    <citation type="journal article" date="2022" name="Syst. Appl. Microbiol.">
        <title>Natronocalculus amylovorans gen. nov., sp. nov., and Natranaeroarchaeum aerophilus sp. nov., dominant culturable amylolytic natronoarchaea from hypersaline soda lakes in southwestern Siberia.</title>
        <authorList>
            <person name="Sorokin D.Y."/>
            <person name="Elcheninov A.G."/>
            <person name="Khizhniak T.V."/>
            <person name="Koenen M."/>
            <person name="Bale N.J."/>
            <person name="Damste J.S.S."/>
            <person name="Kublanov I.V."/>
        </authorList>
    </citation>
    <scope>NUCLEOTIDE SEQUENCE</scope>
    <source>
        <strain evidence="9">AArc-St2</strain>
    </source>
</reference>
<dbReference type="EC" id="2.6.1.-" evidence="7"/>
<dbReference type="PANTHER" id="PTHR46383:SF2">
    <property type="entry name" value="AMINOTRANSFERASE"/>
    <property type="match status" value="1"/>
</dbReference>
<evidence type="ECO:0000259" key="8">
    <source>
        <dbReference type="Pfam" id="PF00155"/>
    </source>
</evidence>
<dbReference type="InterPro" id="IPR050596">
    <property type="entry name" value="AspAT/PAT-like"/>
</dbReference>
<keyword evidence="6" id="KW-0663">Pyridoxal phosphate</keyword>
<evidence type="ECO:0000256" key="2">
    <source>
        <dbReference type="ARBA" id="ARBA00007441"/>
    </source>
</evidence>
<keyword evidence="5 7" id="KW-0808">Transferase</keyword>
<dbReference type="PROSITE" id="PS00105">
    <property type="entry name" value="AA_TRANSFER_CLASS_1"/>
    <property type="match status" value="1"/>
</dbReference>
<dbReference type="InterPro" id="IPR015421">
    <property type="entry name" value="PyrdxlP-dep_Trfase_major"/>
</dbReference>
<evidence type="ECO:0000256" key="7">
    <source>
        <dbReference type="RuleBase" id="RU000481"/>
    </source>
</evidence>
<dbReference type="EMBL" id="JAKRVX010000001">
    <property type="protein sequence ID" value="MCL9815560.1"/>
    <property type="molecule type" value="Genomic_DNA"/>
</dbReference>
<dbReference type="GO" id="GO:0030170">
    <property type="term" value="F:pyridoxal phosphate binding"/>
    <property type="evidence" value="ECO:0007669"/>
    <property type="project" value="InterPro"/>
</dbReference>